<dbReference type="InterPro" id="IPR016024">
    <property type="entry name" value="ARM-type_fold"/>
</dbReference>
<evidence type="ECO:0000313" key="1">
    <source>
        <dbReference type="EMBL" id="KAA6308780.1"/>
    </source>
</evidence>
<organism evidence="1">
    <name type="scientific">termite gut metagenome</name>
    <dbReference type="NCBI Taxonomy" id="433724"/>
    <lineage>
        <taxon>unclassified sequences</taxon>
        <taxon>metagenomes</taxon>
        <taxon>organismal metagenomes</taxon>
    </lineage>
</organism>
<dbReference type="SUPFAM" id="SSF48371">
    <property type="entry name" value="ARM repeat"/>
    <property type="match status" value="1"/>
</dbReference>
<sequence length="290" mass="32100">SDKGKIAGLQLLGERKSFANLNIVLEQINSDSPLVKETAYHTLKDIVLAKDFTTVCNMLEKAAPAETAPLQRAAAASLIDYPQDKQLETIYTRMNGMAANKQYFYYPVLGATGTQQALETIAERFVSETGKGKDIAFQALIDWKGIEAAEYLYAVFKNASAITYFDRALAKYIELVSSAGLTGENLRLRLTQALGIAQTTAQKNRILTLLGHTNTYLGMLLAGQYLNEIELQQAAGLTVMNIALNNKDYTGRNVEELLNKVIEILDNPDADYQRQAIRKHLAEIPKEEGF</sequence>
<protein>
    <submittedName>
        <fullName evidence="1">Uncharacterized protein</fullName>
    </submittedName>
</protein>
<name>A0A5J4PIW5_9ZZZZ</name>
<comment type="caution">
    <text evidence="1">The sequence shown here is derived from an EMBL/GenBank/DDBJ whole genome shotgun (WGS) entry which is preliminary data.</text>
</comment>
<reference evidence="1" key="1">
    <citation type="submission" date="2019-03" db="EMBL/GenBank/DDBJ databases">
        <title>Single cell metagenomics reveals metabolic interactions within the superorganism composed of flagellate Streblomastix strix and complex community of Bacteroidetes bacteria on its surface.</title>
        <authorList>
            <person name="Treitli S.C."/>
            <person name="Kolisko M."/>
            <person name="Husnik F."/>
            <person name="Keeling P."/>
            <person name="Hampl V."/>
        </authorList>
    </citation>
    <scope>NUCLEOTIDE SEQUENCE</scope>
    <source>
        <strain evidence="1">STM</strain>
    </source>
</reference>
<dbReference type="EMBL" id="SNRY01008307">
    <property type="protein sequence ID" value="KAA6308780.1"/>
    <property type="molecule type" value="Genomic_DNA"/>
</dbReference>
<gene>
    <name evidence="1" type="ORF">EZS27_039615</name>
</gene>
<feature type="non-terminal residue" evidence="1">
    <location>
        <position position="1"/>
    </location>
</feature>
<accession>A0A5J4PIW5</accession>
<feature type="non-terminal residue" evidence="1">
    <location>
        <position position="290"/>
    </location>
</feature>
<proteinExistence type="predicted"/>
<dbReference type="AlphaFoldDB" id="A0A5J4PIW5"/>